<dbReference type="RefSeq" id="WP_093173671.1">
    <property type="nucleotide sequence ID" value="NZ_FNCN01000030.1"/>
</dbReference>
<dbReference type="OrthoDB" id="9807744at2"/>
<keyword evidence="1" id="KW-0812">Transmembrane</keyword>
<keyword evidence="4" id="KW-1185">Reference proteome</keyword>
<evidence type="ECO:0000313" key="3">
    <source>
        <dbReference type="EMBL" id="SDI00288.1"/>
    </source>
</evidence>
<protein>
    <recommendedName>
        <fullName evidence="2">DUF418 domain-containing protein</fullName>
    </recommendedName>
</protein>
<keyword evidence="1" id="KW-0472">Membrane</keyword>
<sequence length="63" mass="7341">MGYAATILRLAHRLTWLALAAAIYLIQLRLSLWRTANHRYGPIEWLLRKATYGPRHRPTPTTQ</sequence>
<feature type="transmembrane region" description="Helical" evidence="1">
    <location>
        <begin position="14"/>
        <end position="32"/>
    </location>
</feature>
<evidence type="ECO:0000313" key="4">
    <source>
        <dbReference type="Proteomes" id="UP000198923"/>
    </source>
</evidence>
<dbReference type="InterPro" id="IPR007349">
    <property type="entry name" value="DUF418"/>
</dbReference>
<name>A0A1G8H0V2_9ACTN</name>
<organism evidence="3 4">
    <name type="scientific">Sinosporangium album</name>
    <dbReference type="NCBI Taxonomy" id="504805"/>
    <lineage>
        <taxon>Bacteria</taxon>
        <taxon>Bacillati</taxon>
        <taxon>Actinomycetota</taxon>
        <taxon>Actinomycetes</taxon>
        <taxon>Streptosporangiales</taxon>
        <taxon>Streptosporangiaceae</taxon>
        <taxon>Sinosporangium</taxon>
    </lineage>
</organism>
<dbReference type="EMBL" id="FNCN01000030">
    <property type="protein sequence ID" value="SDI00288.1"/>
    <property type="molecule type" value="Genomic_DNA"/>
</dbReference>
<dbReference type="Proteomes" id="UP000198923">
    <property type="component" value="Unassembled WGS sequence"/>
</dbReference>
<feature type="domain" description="DUF418" evidence="2">
    <location>
        <begin position="6"/>
        <end position="53"/>
    </location>
</feature>
<evidence type="ECO:0000256" key="1">
    <source>
        <dbReference type="SAM" id="Phobius"/>
    </source>
</evidence>
<dbReference type="Pfam" id="PF04235">
    <property type="entry name" value="DUF418"/>
    <property type="match status" value="1"/>
</dbReference>
<reference evidence="3 4" key="1">
    <citation type="submission" date="2016-10" db="EMBL/GenBank/DDBJ databases">
        <authorList>
            <person name="de Groot N.N."/>
        </authorList>
    </citation>
    <scope>NUCLEOTIDE SEQUENCE [LARGE SCALE GENOMIC DNA]</scope>
    <source>
        <strain evidence="3 4">CPCC 201354</strain>
    </source>
</reference>
<gene>
    <name evidence="3" type="ORF">SAMN05421505_13011</name>
</gene>
<accession>A0A1G8H0V2</accession>
<keyword evidence="1" id="KW-1133">Transmembrane helix</keyword>
<evidence type="ECO:0000259" key="2">
    <source>
        <dbReference type="Pfam" id="PF04235"/>
    </source>
</evidence>
<proteinExistence type="predicted"/>
<dbReference type="AlphaFoldDB" id="A0A1G8H0V2"/>